<dbReference type="Pfam" id="PF00465">
    <property type="entry name" value="Fe-ADH"/>
    <property type="match status" value="1"/>
</dbReference>
<evidence type="ECO:0000313" key="5">
    <source>
        <dbReference type="Proteomes" id="UP001206692"/>
    </source>
</evidence>
<gene>
    <name evidence="4" type="ORF">NE675_08200</name>
</gene>
<evidence type="ECO:0000313" key="4">
    <source>
        <dbReference type="EMBL" id="MCQ5342999.1"/>
    </source>
</evidence>
<dbReference type="CDD" id="cd08187">
    <property type="entry name" value="BDH"/>
    <property type="match status" value="1"/>
</dbReference>
<dbReference type="PANTHER" id="PTHR43633:SF1">
    <property type="entry name" value="ALCOHOL DEHYDROGENASE YQHD"/>
    <property type="match status" value="1"/>
</dbReference>
<dbReference type="InterPro" id="IPR056798">
    <property type="entry name" value="ADH_Fe_C"/>
</dbReference>
<comment type="caution">
    <text evidence="4">The sequence shown here is derived from an EMBL/GenBank/DDBJ whole genome shotgun (WGS) entry which is preliminary data.</text>
</comment>
<accession>A0ABT1ST67</accession>
<dbReference type="SUPFAM" id="SSF56796">
    <property type="entry name" value="Dehydroquinate synthase-like"/>
    <property type="match status" value="1"/>
</dbReference>
<reference evidence="4 5" key="1">
    <citation type="submission" date="2022-06" db="EMBL/GenBank/DDBJ databases">
        <title>Isolation of gut microbiota from human fecal samples.</title>
        <authorList>
            <person name="Pamer E.G."/>
            <person name="Barat B."/>
            <person name="Waligurski E."/>
            <person name="Medina S."/>
            <person name="Paddock L."/>
            <person name="Mostad J."/>
        </authorList>
    </citation>
    <scope>NUCLEOTIDE SEQUENCE [LARGE SCALE GENOMIC DNA]</scope>
    <source>
        <strain evidence="4 5">DFI.1.1</strain>
    </source>
</reference>
<dbReference type="Gene3D" id="1.20.1090.10">
    <property type="entry name" value="Dehydroquinate synthase-like - alpha domain"/>
    <property type="match status" value="1"/>
</dbReference>
<evidence type="ECO:0000256" key="1">
    <source>
        <dbReference type="ARBA" id="ARBA00023002"/>
    </source>
</evidence>
<keyword evidence="1" id="KW-0560">Oxidoreductase</keyword>
<keyword evidence="5" id="KW-1185">Reference proteome</keyword>
<sequence>MLGNFAYHNPTKLYFGDESLDFLNKELPNYGDNVVLVYGGGSIKKNGVYQDIMDILQKNGKKVAEISGVMPNPTLEKLYEGIEIARSHKADFLLAVGGGSVCDYTKAVAVSVHCDEDPWDKYFIRFEEPSCPIIPLGCVLTMAGTGSEMNAGSVITNSETKQKIGHVFASSDVMPKFSILNPRYTMTVPDYQMKAGMFDIFSHICEQYFSGTDDVTSDYLSEGLLRSVIHSSRIAVKDAKDYEARSNIMWSATWALNTLLSCGKTGDWMVHMMGQAVGGYTDATHGMTLSAVSLPYYRHILPYGLPKFKRFAENVWGVQPEGKTDEQIAREGLDRMEDWMKEIGVVLSIRDLGADESMLDGIADVTMILRGGYKKLDRQELLDIFKASLNREA</sequence>
<protein>
    <submittedName>
        <fullName evidence="4">Iron-containing alcohol dehydrogenase</fullName>
    </submittedName>
</protein>
<feature type="domain" description="Alcohol dehydrogenase iron-type/glycerol dehydrogenase GldA" evidence="2">
    <location>
        <begin position="10"/>
        <end position="182"/>
    </location>
</feature>
<dbReference type="EMBL" id="JANGEW010000014">
    <property type="protein sequence ID" value="MCQ5342999.1"/>
    <property type="molecule type" value="Genomic_DNA"/>
</dbReference>
<organism evidence="4 5">
    <name type="scientific">Megasphaera massiliensis</name>
    <dbReference type="NCBI Taxonomy" id="1232428"/>
    <lineage>
        <taxon>Bacteria</taxon>
        <taxon>Bacillati</taxon>
        <taxon>Bacillota</taxon>
        <taxon>Negativicutes</taxon>
        <taxon>Veillonellales</taxon>
        <taxon>Veillonellaceae</taxon>
        <taxon>Megasphaera</taxon>
    </lineage>
</organism>
<dbReference type="Pfam" id="PF25137">
    <property type="entry name" value="ADH_Fe_C"/>
    <property type="match status" value="1"/>
</dbReference>
<dbReference type="InterPro" id="IPR001670">
    <property type="entry name" value="ADH_Fe/GldA"/>
</dbReference>
<name>A0ABT1ST67_9FIRM</name>
<evidence type="ECO:0000259" key="3">
    <source>
        <dbReference type="Pfam" id="PF25137"/>
    </source>
</evidence>
<dbReference type="PANTHER" id="PTHR43633">
    <property type="entry name" value="ALCOHOL DEHYDROGENASE YQHD"/>
    <property type="match status" value="1"/>
</dbReference>
<proteinExistence type="predicted"/>
<feature type="domain" description="Fe-containing alcohol dehydrogenase-like C-terminal" evidence="3">
    <location>
        <begin position="195"/>
        <end position="388"/>
    </location>
</feature>
<evidence type="ECO:0000259" key="2">
    <source>
        <dbReference type="Pfam" id="PF00465"/>
    </source>
</evidence>
<dbReference type="RefSeq" id="WP_062411673.1">
    <property type="nucleotide sequence ID" value="NZ_JAJCIO010000011.1"/>
</dbReference>
<dbReference type="InterPro" id="IPR044731">
    <property type="entry name" value="BDH-like"/>
</dbReference>
<dbReference type="Proteomes" id="UP001206692">
    <property type="component" value="Unassembled WGS sequence"/>
</dbReference>
<dbReference type="Gene3D" id="3.40.50.1970">
    <property type="match status" value="1"/>
</dbReference>